<dbReference type="GO" id="GO:0005886">
    <property type="term" value="C:plasma membrane"/>
    <property type="evidence" value="ECO:0007669"/>
    <property type="project" value="UniProtKB-SubCell"/>
</dbReference>
<accession>A0A0S7BI81</accession>
<keyword evidence="7 8" id="KW-0472">Membrane</keyword>
<feature type="transmembrane region" description="Helical" evidence="8">
    <location>
        <begin position="6"/>
        <end position="23"/>
    </location>
</feature>
<evidence type="ECO:0000256" key="3">
    <source>
        <dbReference type="ARBA" id="ARBA00022448"/>
    </source>
</evidence>
<evidence type="ECO:0000256" key="1">
    <source>
        <dbReference type="ARBA" id="ARBA00004651"/>
    </source>
</evidence>
<keyword evidence="3" id="KW-0813">Transport</keyword>
<feature type="transmembrane region" description="Helical" evidence="8">
    <location>
        <begin position="147"/>
        <end position="166"/>
    </location>
</feature>
<feature type="transmembrane region" description="Helical" evidence="8">
    <location>
        <begin position="295"/>
        <end position="317"/>
    </location>
</feature>
<dbReference type="RefSeq" id="WP_075072929.1">
    <property type="nucleotide sequence ID" value="NZ_DF967972.1"/>
</dbReference>
<dbReference type="EMBL" id="DF967972">
    <property type="protein sequence ID" value="GAP13601.1"/>
    <property type="molecule type" value="Genomic_DNA"/>
</dbReference>
<protein>
    <submittedName>
        <fullName evidence="9">Predicted permease</fullName>
    </submittedName>
</protein>
<evidence type="ECO:0000256" key="6">
    <source>
        <dbReference type="ARBA" id="ARBA00022989"/>
    </source>
</evidence>
<feature type="transmembrane region" description="Helical" evidence="8">
    <location>
        <begin position="58"/>
        <end position="77"/>
    </location>
</feature>
<evidence type="ECO:0000313" key="10">
    <source>
        <dbReference type="Proteomes" id="UP000055060"/>
    </source>
</evidence>
<dbReference type="PANTHER" id="PTHR21716:SF53">
    <property type="entry name" value="PERMEASE PERM-RELATED"/>
    <property type="match status" value="1"/>
</dbReference>
<comment type="subcellular location">
    <subcellularLocation>
        <location evidence="1">Cell membrane</location>
        <topology evidence="1">Multi-pass membrane protein</topology>
    </subcellularLocation>
</comment>
<proteinExistence type="inferred from homology"/>
<dbReference type="Pfam" id="PF01594">
    <property type="entry name" value="AI-2E_transport"/>
    <property type="match status" value="1"/>
</dbReference>
<dbReference type="STRING" id="360412.LARV_01356"/>
<keyword evidence="10" id="KW-1185">Reference proteome</keyword>
<feature type="transmembrane region" description="Helical" evidence="8">
    <location>
        <begin position="230"/>
        <end position="258"/>
    </location>
</feature>
<evidence type="ECO:0000256" key="5">
    <source>
        <dbReference type="ARBA" id="ARBA00022692"/>
    </source>
</evidence>
<evidence type="ECO:0000256" key="7">
    <source>
        <dbReference type="ARBA" id="ARBA00023136"/>
    </source>
</evidence>
<dbReference type="InterPro" id="IPR002549">
    <property type="entry name" value="AI-2E-like"/>
</dbReference>
<name>A0A0S7BI81_9CHLR</name>
<evidence type="ECO:0000256" key="8">
    <source>
        <dbReference type="SAM" id="Phobius"/>
    </source>
</evidence>
<evidence type="ECO:0000313" key="9">
    <source>
        <dbReference type="EMBL" id="GAP13601.1"/>
    </source>
</evidence>
<evidence type="ECO:0000256" key="4">
    <source>
        <dbReference type="ARBA" id="ARBA00022475"/>
    </source>
</evidence>
<keyword evidence="6 8" id="KW-1133">Transmembrane helix</keyword>
<evidence type="ECO:0000256" key="2">
    <source>
        <dbReference type="ARBA" id="ARBA00009773"/>
    </source>
</evidence>
<dbReference type="PANTHER" id="PTHR21716">
    <property type="entry name" value="TRANSMEMBRANE PROTEIN"/>
    <property type="match status" value="1"/>
</dbReference>
<feature type="transmembrane region" description="Helical" evidence="8">
    <location>
        <begin position="206"/>
        <end position="223"/>
    </location>
</feature>
<dbReference type="AlphaFoldDB" id="A0A0S7BI81"/>
<organism evidence="9">
    <name type="scientific">Longilinea arvoryzae</name>
    <dbReference type="NCBI Taxonomy" id="360412"/>
    <lineage>
        <taxon>Bacteria</taxon>
        <taxon>Bacillati</taxon>
        <taxon>Chloroflexota</taxon>
        <taxon>Anaerolineae</taxon>
        <taxon>Anaerolineales</taxon>
        <taxon>Anaerolineaceae</taxon>
        <taxon>Longilinea</taxon>
    </lineage>
</organism>
<keyword evidence="4" id="KW-1003">Cell membrane</keyword>
<dbReference type="OrthoDB" id="159750at2"/>
<feature type="transmembrane region" description="Helical" evidence="8">
    <location>
        <begin position="264"/>
        <end position="283"/>
    </location>
</feature>
<gene>
    <name evidence="9" type="ORF">LARV_01356</name>
</gene>
<keyword evidence="5 8" id="KW-0812">Transmembrane</keyword>
<reference evidence="9" key="1">
    <citation type="submission" date="2015-07" db="EMBL/GenBank/DDBJ databases">
        <title>Draft Genome Sequences of Anaerolinea thermolimosa IMO-1, Bellilinea caldifistulae GOMI-1, Leptolinea tardivitalis YMTK-2, Levilinea saccharolytica KIBI-1,Longilinea arvoryzae KOME-1, Previously Described as Members of the Anaerolineaceae (Chloroflexi).</title>
        <authorList>
            <person name="Sekiguchi Y."/>
            <person name="Ohashi A."/>
            <person name="Matsuura N."/>
            <person name="Tourlousse M.D."/>
        </authorList>
    </citation>
    <scope>NUCLEOTIDE SEQUENCE [LARGE SCALE GENOMIC DNA]</scope>
    <source>
        <strain evidence="9">KOME-1</strain>
    </source>
</reference>
<sequence>MTKRLITYAMAVMTTLLALVVLWQFRIVLGYALISLMLASVLRPLANRLVGRRYLVRAAWLILYLMVLAGFGFFLFLTGKSAVKDIQQLAQTVSVQDTWRLPVWLEGSSFENALVARLPPPSKLFEAVTGSQGQLVLPAILGITQGISGVVSGGFIILFLSIYWSISQTSFERLWLSLLPSEQRKQARGIWRRVEPDIGAYIRGEVIQSILAGLLLGLGYWLLGSPYPALLALTGALTCLIPVVGAVLALIPVLLLGLLTSAQLSIFTGLYTLIVLIALGVWVKPRLFKRRWDNPILTVVLLLALANAFGLVGIILAPPLSVVCQILWSRLVSHRLVAGSAALISDLKERQDRIWDILKSMDEPPPPLATSSMERLTQLIAKAEPILQVVQPVELPDQLLHGDSQPEQEAPDARK</sequence>
<comment type="similarity">
    <text evidence="2">Belongs to the autoinducer-2 exporter (AI-2E) (TC 2.A.86) family.</text>
</comment>
<dbReference type="Proteomes" id="UP000055060">
    <property type="component" value="Unassembled WGS sequence"/>
</dbReference>